<keyword evidence="2" id="KW-1160">Virus entry into host cell</keyword>
<keyword evidence="1" id="KW-0118">Viral capsid assembly</keyword>
<protein>
    <submittedName>
        <fullName evidence="5">Portal_HK97, phage portal protein, HK97 family</fullName>
    </submittedName>
</protein>
<keyword evidence="2" id="KW-1171">Viral genome ejection through host cell envelope</keyword>
<organism evidence="5">
    <name type="scientific">uncultured Caudovirales phage</name>
    <dbReference type="NCBI Taxonomy" id="2100421"/>
    <lineage>
        <taxon>Viruses</taxon>
        <taxon>Duplodnaviria</taxon>
        <taxon>Heunggongvirae</taxon>
        <taxon>Uroviricota</taxon>
        <taxon>Caudoviricetes</taxon>
        <taxon>Peduoviridae</taxon>
        <taxon>Maltschvirus</taxon>
        <taxon>Maltschvirus maltsch</taxon>
    </lineage>
</organism>
<proteinExistence type="predicted"/>
<evidence type="ECO:0000256" key="2">
    <source>
        <dbReference type="ARBA" id="ARBA00023009"/>
    </source>
</evidence>
<name>A0A6J5LXD7_9CAUD</name>
<dbReference type="Pfam" id="PF04860">
    <property type="entry name" value="Phage_portal"/>
    <property type="match status" value="1"/>
</dbReference>
<dbReference type="InterPro" id="IPR006944">
    <property type="entry name" value="Phage/GTA_portal"/>
</dbReference>
<accession>A0A6J5LXD7</accession>
<keyword evidence="1" id="KW-1188">Viral release from host cell</keyword>
<gene>
    <name evidence="5" type="ORF">UFOVP349_16</name>
</gene>
<evidence type="ECO:0000313" key="5">
    <source>
        <dbReference type="EMBL" id="CAB4139155.1"/>
    </source>
</evidence>
<feature type="region of interest" description="Disordered" evidence="4">
    <location>
        <begin position="424"/>
        <end position="459"/>
    </location>
</feature>
<keyword evidence="3" id="KW-0231">Viral genome packaging</keyword>
<evidence type="ECO:0000256" key="1">
    <source>
        <dbReference type="ARBA" id="ARBA00022950"/>
    </source>
</evidence>
<evidence type="ECO:0000256" key="4">
    <source>
        <dbReference type="SAM" id="MobiDB-lite"/>
    </source>
</evidence>
<sequence>MSDNFITRAIAGRFRFSRNPSLSVKGVESNRAPVPRGFEGGGVGWYDDLIAAIRGLDVKQSKTDWVREVGDFRKTSIVSLCHNWIGTSFPQARPVAGKMVNGVFTPLKTEHPAIRLLNNPSPIWSSKRLIWALSQDWWPTGTAYLHVVRTGAKNLTGDIKELEWLFSDLMEPKSDSTGHLAYWKYNAGGRILHYDPREVIAIPFGVDPASPHQGLSPLLAQIRWIAGDHFAGEYAAGILKGGGLPAAVLVPEGSAGSGPGGASIPAKPLDKDKAEELTDRLNAKLKDEPGKIPFIGNAVKLITLGFKPSEMALNDLLEEPETRIPAAYGIPPEVLKLRVGLSRSTENNIEQSRKAAWEDCLVPCQDIWADVFTHELMQRLYGDDLVIQYDRSNVEVLRPNRLQQVETVGKLFQIGIVDRHRAKELAGETPEEADKGVYATSQAPTAPDPAQKKTVIRSN</sequence>
<dbReference type="EMBL" id="LR796357">
    <property type="protein sequence ID" value="CAB4139155.1"/>
    <property type="molecule type" value="Genomic_DNA"/>
</dbReference>
<reference evidence="5" key="1">
    <citation type="submission" date="2020-04" db="EMBL/GenBank/DDBJ databases">
        <authorList>
            <person name="Chiriac C."/>
            <person name="Salcher M."/>
            <person name="Ghai R."/>
            <person name="Kavagutti S V."/>
        </authorList>
    </citation>
    <scope>NUCLEOTIDE SEQUENCE</scope>
</reference>
<keyword evidence="2" id="KW-1162">Viral penetration into host cytoplasm</keyword>
<evidence type="ECO:0000256" key="3">
    <source>
        <dbReference type="ARBA" id="ARBA00023219"/>
    </source>
</evidence>